<evidence type="ECO:0000256" key="7">
    <source>
        <dbReference type="ARBA" id="ARBA00023136"/>
    </source>
</evidence>
<dbReference type="PANTHER" id="PTHR32063">
    <property type="match status" value="1"/>
</dbReference>
<dbReference type="GO" id="GO:0008324">
    <property type="term" value="F:monoatomic cation transmembrane transporter activity"/>
    <property type="evidence" value="ECO:0007669"/>
    <property type="project" value="InterPro"/>
</dbReference>
<reference evidence="9" key="1">
    <citation type="submission" date="2023-03" db="EMBL/GenBank/DDBJ databases">
        <title>Edaphobacter sp.</title>
        <authorList>
            <person name="Huber K.J."/>
            <person name="Papendorf J."/>
            <person name="Pilke C."/>
            <person name="Bunk B."/>
            <person name="Sproeer C."/>
            <person name="Pester M."/>
        </authorList>
    </citation>
    <scope>NUCLEOTIDE SEQUENCE</scope>
    <source>
        <strain evidence="9">DSM 110680</strain>
    </source>
</reference>
<evidence type="ECO:0000256" key="3">
    <source>
        <dbReference type="ARBA" id="ARBA00022448"/>
    </source>
</evidence>
<feature type="transmembrane region" description="Helical" evidence="8">
    <location>
        <begin position="468"/>
        <end position="492"/>
    </location>
</feature>
<feature type="transmembrane region" description="Helical" evidence="8">
    <location>
        <begin position="437"/>
        <end position="456"/>
    </location>
</feature>
<keyword evidence="6 8" id="KW-1133">Transmembrane helix</keyword>
<evidence type="ECO:0000256" key="2">
    <source>
        <dbReference type="ARBA" id="ARBA00010942"/>
    </source>
</evidence>
<feature type="transmembrane region" description="Helical" evidence="8">
    <location>
        <begin position="339"/>
        <end position="372"/>
    </location>
</feature>
<keyword evidence="5 8" id="KW-0812">Transmembrane</keyword>
<proteinExistence type="inferred from homology"/>
<feature type="transmembrane region" description="Helical" evidence="8">
    <location>
        <begin position="866"/>
        <end position="884"/>
    </location>
</feature>
<evidence type="ECO:0000256" key="5">
    <source>
        <dbReference type="ARBA" id="ARBA00022692"/>
    </source>
</evidence>
<dbReference type="Gene3D" id="3.30.70.1320">
    <property type="entry name" value="Multidrug efflux transporter AcrB pore domain like"/>
    <property type="match status" value="1"/>
</dbReference>
<dbReference type="Gene3D" id="3.30.2090.10">
    <property type="entry name" value="Multidrug efflux transporter AcrB TolC docking domain, DN and DC subdomains"/>
    <property type="match status" value="2"/>
</dbReference>
<dbReference type="EMBL" id="CP121196">
    <property type="protein sequence ID" value="XBH17383.1"/>
    <property type="molecule type" value="Genomic_DNA"/>
</dbReference>
<accession>A0AAU7DJX4</accession>
<protein>
    <submittedName>
        <fullName evidence="9">CusA/CzcA family heavy metal efflux RND transporter</fullName>
    </submittedName>
</protein>
<keyword evidence="7 8" id="KW-0472">Membrane</keyword>
<feature type="transmembrane region" description="Helical" evidence="8">
    <location>
        <begin position="994"/>
        <end position="1012"/>
    </location>
</feature>
<evidence type="ECO:0000256" key="4">
    <source>
        <dbReference type="ARBA" id="ARBA00022475"/>
    </source>
</evidence>
<feature type="transmembrane region" description="Helical" evidence="8">
    <location>
        <begin position="384"/>
        <end position="405"/>
    </location>
</feature>
<dbReference type="RefSeq" id="WP_348262614.1">
    <property type="nucleotide sequence ID" value="NZ_CP121196.1"/>
</dbReference>
<dbReference type="PANTHER" id="PTHR32063:SF12">
    <property type="entry name" value="CATION EFFLUX SYSTEM PROTEIN"/>
    <property type="match status" value="1"/>
</dbReference>
<dbReference type="InterPro" id="IPR001036">
    <property type="entry name" value="Acrflvin-R"/>
</dbReference>
<dbReference type="SUPFAM" id="SSF82866">
    <property type="entry name" value="Multidrug efflux transporter AcrB transmembrane domain"/>
    <property type="match status" value="2"/>
</dbReference>
<feature type="transmembrane region" description="Helical" evidence="8">
    <location>
        <begin position="890"/>
        <end position="908"/>
    </location>
</feature>
<dbReference type="Pfam" id="PF00873">
    <property type="entry name" value="ACR_tran"/>
    <property type="match status" value="1"/>
</dbReference>
<dbReference type="AlphaFoldDB" id="A0AAU7DJX4"/>
<dbReference type="Gene3D" id="3.30.70.1440">
    <property type="entry name" value="Multidrug efflux transporter AcrB pore domain"/>
    <property type="match status" value="1"/>
</dbReference>
<gene>
    <name evidence="9" type="ORF">P8935_22810</name>
</gene>
<organism evidence="9">
    <name type="scientific">Telmatobacter sp. DSM 110680</name>
    <dbReference type="NCBI Taxonomy" id="3036704"/>
    <lineage>
        <taxon>Bacteria</taxon>
        <taxon>Pseudomonadati</taxon>
        <taxon>Acidobacteriota</taxon>
        <taxon>Terriglobia</taxon>
        <taxon>Terriglobales</taxon>
        <taxon>Acidobacteriaceae</taxon>
        <taxon>Telmatobacter</taxon>
    </lineage>
</organism>
<name>A0AAU7DJX4_9BACT</name>
<keyword evidence="4" id="KW-1003">Cell membrane</keyword>
<feature type="transmembrane region" description="Helical" evidence="8">
    <location>
        <begin position="920"/>
        <end position="941"/>
    </location>
</feature>
<sequence>MINRIVQFALRQRMFVLLLVAFITVGGAISFVHMPVDAYPDLSPPMVEIITQWPGHASEEIERLVTVPTEVEMNGVPKMSVMRSISLYGLSDVILTFDDGTDDYFARQVVFQRLSEVTYPTGVTPSLSPLASPSGLVYRYVLESPDRTPQELKTFEDWVIERQYKQVAGVADDSGFGGTVMQYQVVLDPARLYAYHLTVPAVIQQLSVNNSNAGGGFYPQGGQIYYVRGLGLIRDTSDVGNVVVGSQNGVPIRIRDVGDVVIGNAPRLGQFGFNKTDDAVEGVIMMRRGEQTQDVLKGVEAKTQELNQSILPPDVKVRPYYDRSDLVDLTISTVEHNMLLGMVLVFLVLMAFLVSVRAAVIVALTIPLSLLFSFIFLHAQGIPANLLSIGAIDFGILIDGTLVMVENIFRELGAREGQTYDLHDVIIEAAKDVDRPIFYSVAVIIAGYLPIYALGGPSGKLFKPMADTVAIALVGALILTLTLVPVLCAYWFKGGVHERVNKPFEWVRDRYAVQLEWCLDRPKTTLFGAILILAATLLLIPFIGGEFMPHLDEGALWVRATLPYTVSFETASNFSPQVRNILLKYPMVTDVGSELGRPDDGTDPTGFFNDEFYVGLKPYSDSSWKMGKIHNKAELTEDIQSQLQAFPGVIFNYTQPAEDAVDEALTGLKSALAVKIYGPDLNVLQSQALEIKRRLSQVPGFTELTVVRELGQPSLIIGVDRDKIARYGINVADVEAIVQAAVGGQAATQVIQGEKLFDLVVRMKPEFRENAHEIGNLLVGTPTGQQIPLSELSDIHESGGASFIYRENNSRYIGVQYSIEGRDLQSAVHEGQRSIADIAKSLPPGYQLTWGGEYGELLQAEKQMEYIGPMAVLIIFMILFALYGNFKFPITIAIGVIMTVPVGALIALKLTHTSFSASSALGLLALMGVSVETAVILVSYINKLRLEGKDIRTATREASLLRLRPIMMTALVACLGLLPAALSTGIGSDTQKPFAIVIVAGLISRLFLGFFVNPVLYEMVAHDGDILQV</sequence>
<comment type="subcellular location">
    <subcellularLocation>
        <location evidence="1">Cell membrane</location>
        <topology evidence="1">Multi-pass membrane protein</topology>
    </subcellularLocation>
</comment>
<feature type="transmembrane region" description="Helical" evidence="8">
    <location>
        <begin position="961"/>
        <end position="982"/>
    </location>
</feature>
<evidence type="ECO:0000256" key="6">
    <source>
        <dbReference type="ARBA" id="ARBA00022989"/>
    </source>
</evidence>
<dbReference type="SUPFAM" id="SSF82693">
    <property type="entry name" value="Multidrug efflux transporter AcrB pore domain, PN1, PN2, PC1 and PC2 subdomains"/>
    <property type="match status" value="3"/>
</dbReference>
<keyword evidence="3" id="KW-0813">Transport</keyword>
<dbReference type="PRINTS" id="PR00702">
    <property type="entry name" value="ACRIFLAVINRP"/>
</dbReference>
<dbReference type="GO" id="GO:0042910">
    <property type="term" value="F:xenobiotic transmembrane transporter activity"/>
    <property type="evidence" value="ECO:0007669"/>
    <property type="project" value="TreeGrafter"/>
</dbReference>
<evidence type="ECO:0000256" key="8">
    <source>
        <dbReference type="SAM" id="Phobius"/>
    </source>
</evidence>
<feature type="transmembrane region" description="Helical" evidence="8">
    <location>
        <begin position="525"/>
        <end position="543"/>
    </location>
</feature>
<dbReference type="InterPro" id="IPR027463">
    <property type="entry name" value="AcrB_DN_DC_subdom"/>
</dbReference>
<dbReference type="InterPro" id="IPR004763">
    <property type="entry name" value="CusA-like"/>
</dbReference>
<dbReference type="SUPFAM" id="SSF82714">
    <property type="entry name" value="Multidrug efflux transporter AcrB TolC docking domain, DN and DC subdomains"/>
    <property type="match status" value="2"/>
</dbReference>
<dbReference type="GO" id="GO:0005886">
    <property type="term" value="C:plasma membrane"/>
    <property type="evidence" value="ECO:0007669"/>
    <property type="project" value="UniProtKB-SubCell"/>
</dbReference>
<comment type="similarity">
    <text evidence="2">Belongs to the resistance-nodulation-cell division (RND) (TC 2.A.6) family.</text>
</comment>
<dbReference type="Gene3D" id="3.30.70.1430">
    <property type="entry name" value="Multidrug efflux transporter AcrB pore domain"/>
    <property type="match status" value="2"/>
</dbReference>
<dbReference type="Gene3D" id="1.20.1640.10">
    <property type="entry name" value="Multidrug efflux transporter AcrB transmembrane domain"/>
    <property type="match status" value="2"/>
</dbReference>
<evidence type="ECO:0000313" key="9">
    <source>
        <dbReference type="EMBL" id="XBH17383.1"/>
    </source>
</evidence>
<dbReference type="NCBIfam" id="TIGR00914">
    <property type="entry name" value="2A0601"/>
    <property type="match status" value="1"/>
</dbReference>
<evidence type="ECO:0000256" key="1">
    <source>
        <dbReference type="ARBA" id="ARBA00004651"/>
    </source>
</evidence>